<evidence type="ECO:0000256" key="1">
    <source>
        <dbReference type="SAM" id="MobiDB-lite"/>
    </source>
</evidence>
<protein>
    <submittedName>
        <fullName evidence="2">Filamentous hemagglutinin N-terminal domain-containing protein</fullName>
    </submittedName>
</protein>
<dbReference type="InterPro" id="IPR011050">
    <property type="entry name" value="Pectin_lyase_fold/virulence"/>
</dbReference>
<accession>A0A5P8WB90</accession>
<proteinExistence type="predicted"/>
<evidence type="ECO:0000313" key="2">
    <source>
        <dbReference type="EMBL" id="QFS49874.1"/>
    </source>
</evidence>
<dbReference type="SUPFAM" id="SSF51126">
    <property type="entry name" value="Pectin lyase-like"/>
    <property type="match status" value="2"/>
</dbReference>
<dbReference type="InterPro" id="IPR012334">
    <property type="entry name" value="Pectin_lyas_fold"/>
</dbReference>
<dbReference type="RefSeq" id="WP_152591106.1">
    <property type="nucleotide sequence ID" value="NZ_CP045227.1"/>
</dbReference>
<feature type="compositionally biased region" description="Basic and acidic residues" evidence="1">
    <location>
        <begin position="519"/>
        <end position="533"/>
    </location>
</feature>
<keyword evidence="3" id="KW-1185">Reference proteome</keyword>
<reference evidence="2 3" key="1">
    <citation type="submission" date="2019-10" db="EMBL/GenBank/DDBJ databases">
        <title>Genomic and transcriptomic insights into the perfect genentic adaptation of a filamentous nitrogen-fixing cyanobacterium to rice fields.</title>
        <authorList>
            <person name="Chen Z."/>
        </authorList>
    </citation>
    <scope>NUCLEOTIDE SEQUENCE [LARGE SCALE GENOMIC DNA]</scope>
    <source>
        <strain evidence="2">CCNUC1</strain>
    </source>
</reference>
<feature type="region of interest" description="Disordered" evidence="1">
    <location>
        <begin position="518"/>
        <end position="539"/>
    </location>
</feature>
<name>A0A5P8WB90_9NOSO</name>
<sequence>MALIQNQGSQTGASINVNAFDSLELSGISSDKKSISGLFSETVAGNTGNIEVSTKNLVLENGAAISAKTFTQATGGNIFLNISESMQILGFSSIDPTIASGIGNYTLSSGKGGEIIINTGQLTSLNGGTIISGTFGAGEGGNLTINASQSVQLSGFNPFVPLASTQLAVGAFNTGNAGTLTVNTSKIILQNGSNINSYTLGKGNAGSVVVNAYNSIDITRESSDGLVYNQRFGISSTAAFTSKEIQQLLELPIVTDGNAGDVIINTNRLTLKDDTLVNVSSFGTSNAGNLIINANNINLDNSNIAAASILGQGGNIFLTSDYLHLRNSSITATAGDNSNGGNIRIATDILTATDNSAITANAFRGRGGNIRIDTKGLFVSPDTQITASSERGINGTVEINVLDRNPSQTKVQPQAKAVVPEVVSVCQGHSGGVASTFVNTGAGGLAGDSEKQLYSSPGWQRDFVPVPASDNSTANEQPTRVVEAQGWIRNSNGDVVLTAEANPVSPYADVSASTCHAEPNLKKNPEVRTHSAESIRGGF</sequence>
<evidence type="ECO:0000313" key="3">
    <source>
        <dbReference type="Proteomes" id="UP000326678"/>
    </source>
</evidence>
<dbReference type="EMBL" id="CP045227">
    <property type="protein sequence ID" value="QFS49874.1"/>
    <property type="molecule type" value="Genomic_DNA"/>
</dbReference>
<dbReference type="Gene3D" id="2.160.20.10">
    <property type="entry name" value="Single-stranded right-handed beta-helix, Pectin lyase-like"/>
    <property type="match status" value="2"/>
</dbReference>
<gene>
    <name evidence="2" type="ORF">GXM_07368</name>
</gene>
<dbReference type="Proteomes" id="UP000326678">
    <property type="component" value="Chromosome Gxm2"/>
</dbReference>
<dbReference type="AlphaFoldDB" id="A0A5P8WB90"/>
<dbReference type="KEGG" id="nsh:GXM_07368"/>
<organism evidence="2 3">
    <name type="scientific">Nostoc sphaeroides CCNUC1</name>
    <dbReference type="NCBI Taxonomy" id="2653204"/>
    <lineage>
        <taxon>Bacteria</taxon>
        <taxon>Bacillati</taxon>
        <taxon>Cyanobacteriota</taxon>
        <taxon>Cyanophyceae</taxon>
        <taxon>Nostocales</taxon>
        <taxon>Nostocaceae</taxon>
        <taxon>Nostoc</taxon>
    </lineage>
</organism>